<keyword evidence="2" id="KW-0134">Cell wall</keyword>
<dbReference type="Gene3D" id="3.60.21.10">
    <property type="match status" value="1"/>
</dbReference>
<dbReference type="InterPro" id="IPR029052">
    <property type="entry name" value="Metallo-depent_PP-like"/>
</dbReference>
<dbReference type="Pfam" id="PF00149">
    <property type="entry name" value="Metallophos"/>
    <property type="match status" value="1"/>
</dbReference>
<evidence type="ECO:0000259" key="8">
    <source>
        <dbReference type="Pfam" id="PF00149"/>
    </source>
</evidence>
<dbReference type="InterPro" id="IPR036907">
    <property type="entry name" value="5'-Nucleotdase_C_sf"/>
</dbReference>
<evidence type="ECO:0000256" key="5">
    <source>
        <dbReference type="ARBA" id="ARBA00023088"/>
    </source>
</evidence>
<evidence type="ECO:0000259" key="10">
    <source>
        <dbReference type="Pfam" id="PF02872"/>
    </source>
</evidence>
<evidence type="ECO:0000256" key="3">
    <source>
        <dbReference type="ARBA" id="ARBA00022525"/>
    </source>
</evidence>
<dbReference type="Pfam" id="PF02872">
    <property type="entry name" value="5_nucleotid_C"/>
    <property type="match status" value="1"/>
</dbReference>
<reference evidence="12" key="1">
    <citation type="journal article" date="2013" name="Genome Announc.">
        <title>Complete Chromosome Sequence of Carnobacterium maltaromaticum LMA 28.</title>
        <authorList>
            <person name="Cailliez-Grimal C."/>
            <person name="Chaillou S."/>
            <person name="Anba-Mondoloni J."/>
            <person name="Loux V."/>
            <person name="Afzal M.I."/>
            <person name="Rahman A."/>
            <person name="Kergourlay G."/>
            <person name="Champomier-Verges M.C."/>
            <person name="Zagorec M."/>
            <person name="Dalgaard P."/>
            <person name="Leisner J.J."/>
            <person name="Prevost H."/>
            <person name="Revol-Junelles A.M."/>
            <person name="Borges F."/>
        </authorList>
    </citation>
    <scope>NUCLEOTIDE SEQUENCE</scope>
    <source>
        <strain evidence="12">LMA28</strain>
    </source>
</reference>
<dbReference type="eggNOG" id="COG0737">
    <property type="taxonomic scope" value="Bacteria"/>
</dbReference>
<feature type="compositionally biased region" description="Polar residues" evidence="6">
    <location>
        <begin position="42"/>
        <end position="52"/>
    </location>
</feature>
<dbReference type="SUPFAM" id="SSF56300">
    <property type="entry name" value="Metallo-dependent phosphatases"/>
    <property type="match status" value="1"/>
</dbReference>
<feature type="chain" id="PRO_5039601217" evidence="7">
    <location>
        <begin position="26"/>
        <end position="1017"/>
    </location>
</feature>
<keyword evidence="5" id="KW-0572">Peptidoglycan-anchor</keyword>
<dbReference type="Proteomes" id="UP000000212">
    <property type="component" value="Chromosome"/>
</dbReference>
<dbReference type="OrthoDB" id="9801679at2"/>
<gene>
    <name evidence="11" type="ORF">BN424_3529</name>
</gene>
<feature type="domain" description="Gram-positive cocci surface proteins LPxTG" evidence="9">
    <location>
        <begin position="982"/>
        <end position="1013"/>
    </location>
</feature>
<keyword evidence="4 7" id="KW-0732">Signal</keyword>
<dbReference type="InterPro" id="IPR004843">
    <property type="entry name" value="Calcineurin-like_PHP"/>
</dbReference>
<dbReference type="EC" id="3.1.3.5" evidence="11"/>
<dbReference type="GO" id="GO:0008768">
    <property type="term" value="F:UDP-sugar diphosphatase activity"/>
    <property type="evidence" value="ECO:0007669"/>
    <property type="project" value="TreeGrafter"/>
</dbReference>
<dbReference type="GO" id="GO:0009166">
    <property type="term" value="P:nucleotide catabolic process"/>
    <property type="evidence" value="ECO:0007669"/>
    <property type="project" value="InterPro"/>
</dbReference>
<dbReference type="RefSeq" id="WP_016356680.1">
    <property type="nucleotide sequence ID" value="NC_019425.2"/>
</dbReference>
<evidence type="ECO:0000259" key="9">
    <source>
        <dbReference type="Pfam" id="PF00746"/>
    </source>
</evidence>
<dbReference type="PANTHER" id="PTHR11575:SF24">
    <property type="entry name" value="5'-NUCLEOTIDASE"/>
    <property type="match status" value="1"/>
</dbReference>
<feature type="compositionally biased region" description="Pro residues" evidence="6">
    <location>
        <begin position="66"/>
        <end position="75"/>
    </location>
</feature>
<dbReference type="EMBL" id="HE999757">
    <property type="protein sequence ID" value="CCO12948.2"/>
    <property type="molecule type" value="Genomic_DNA"/>
</dbReference>
<evidence type="ECO:0000313" key="11">
    <source>
        <dbReference type="EMBL" id="CCO12948.2"/>
    </source>
</evidence>
<dbReference type="InterPro" id="IPR019931">
    <property type="entry name" value="LPXTG_anchor"/>
</dbReference>
<comment type="subcellular location">
    <subcellularLocation>
        <location evidence="1">Secreted</location>
        <location evidence="1">Cell wall</location>
        <topology evidence="1">Peptidoglycan-anchor</topology>
    </subcellularLocation>
</comment>
<dbReference type="PROSITE" id="PS00786">
    <property type="entry name" value="5_NUCLEOTIDASE_2"/>
    <property type="match status" value="1"/>
</dbReference>
<evidence type="ECO:0000256" key="7">
    <source>
        <dbReference type="SAM" id="SignalP"/>
    </source>
</evidence>
<dbReference type="PANTHER" id="PTHR11575">
    <property type="entry name" value="5'-NUCLEOTIDASE-RELATED"/>
    <property type="match status" value="1"/>
</dbReference>
<feature type="domain" description="Calcineurin-like phosphoesterase" evidence="8">
    <location>
        <begin position="116"/>
        <end position="372"/>
    </location>
</feature>
<dbReference type="Pfam" id="PF00746">
    <property type="entry name" value="Gram_pos_anchor"/>
    <property type="match status" value="1"/>
</dbReference>
<dbReference type="GO" id="GO:0030288">
    <property type="term" value="C:outer membrane-bounded periplasmic space"/>
    <property type="evidence" value="ECO:0007669"/>
    <property type="project" value="TreeGrafter"/>
</dbReference>
<dbReference type="SUPFAM" id="SSF55816">
    <property type="entry name" value="5'-nucleotidase (syn. UDP-sugar hydrolase), C-terminal domain"/>
    <property type="match status" value="1"/>
</dbReference>
<feature type="region of interest" description="Disordered" evidence="6">
    <location>
        <begin position="35"/>
        <end position="82"/>
    </location>
</feature>
<evidence type="ECO:0000313" key="12">
    <source>
        <dbReference type="Proteomes" id="UP000000212"/>
    </source>
</evidence>
<sequence>MKKFNCFLSKLLIVGLVSSSISSFAPPVLANETVVTTEETTSLPDESTTSPEVSAPEEEAITVPPAETPITPPIPETEQEPLKQDVATPTITDAPTIADPQPEAAPEKKTIPLQLLGINDFHGALSTTGTAYIEGTAFSKAGKAALLATYLNNAQTNFQSEKPDGTTIRVQAGDMVGASPANSGLLQDEPTIKVLNKMNFEIGTLGNHEFDEGLGEFNRIMTGQAPLPGEFNQITEDYTHEASTQDIVIANMTDKNGNIPYGWEPYTIKTVKDGDKEVKVGFIGIVTTEIPNLVLKQHYQDYNFLDEAETIAKYDKILQDQGVNAIVVLAHVPAVSTNQVVSGEAADIMDKVNTASPDNSVDAFFAGHNHQYTNGVVGKTRIVQSTSQGKAFINLKAELDPETNDFVAVPDAEVTPVQAGVTEDPEVKAIIDDADTRVTKVTSEKIGTATTNQTISREVEKDSPNKESAVGNLVTDGQRVMAQKQGFNVDFAMTNNGGIRADLLVQEDRSITWGAAQNVQPFGNILQVVHMTGQQIENVLNEQYDEEGKYFLQLSGLTYQYTDTGDANQPYKVHQIRKTNGELLDPNASYLVVVNDFLFGGGDGFKTFTEATFEATMTQDTDTFIDYIKAQEADGKTIEAQIEGRKSYISPEQIKAEEEAAAIASIKATTVLPDIKEGITTFTGKTIPNGTVTAQLKDSKARTILSTTANEKGDFTLDLQSLNLAKDHVVTFVVTDANGYSAAFDKTVLAKEENGESAAIEAIKAATVLPDIKEGITTFTGKTIPNGTVTAQLKDSKARTILSTTANEKGDFTLDLQSLNLAKDHVVTFVVTDANGYSVAFDKTVLAKEENGEAAAIAAIKAATVLPDIKEGITTFTGKTIPNGTVTAQLKNSKARTILSTTANANGDFTLDLQSLNLAKDHVVTFVVTDANGYSVTFDKTVLAKDAVTNGNGTTTGNGNNGTPTGTTNNPLSPPTVAASFPQTGEKESSVSTLAGLILLGSAAFYLTKKNKHKSIA</sequence>
<dbReference type="InterPro" id="IPR008334">
    <property type="entry name" value="5'-Nucleotdase_C"/>
</dbReference>
<dbReference type="AlphaFoldDB" id="K8EM06"/>
<organism evidence="11 12">
    <name type="scientific">Carnobacterium maltaromaticum LMA28</name>
    <dbReference type="NCBI Taxonomy" id="1234679"/>
    <lineage>
        <taxon>Bacteria</taxon>
        <taxon>Bacillati</taxon>
        <taxon>Bacillota</taxon>
        <taxon>Bacilli</taxon>
        <taxon>Lactobacillales</taxon>
        <taxon>Carnobacteriaceae</taxon>
        <taxon>Carnobacterium</taxon>
    </lineage>
</organism>
<evidence type="ECO:0000256" key="4">
    <source>
        <dbReference type="ARBA" id="ARBA00022729"/>
    </source>
</evidence>
<dbReference type="STRING" id="1234679.BN424_3529"/>
<feature type="signal peptide" evidence="7">
    <location>
        <begin position="1"/>
        <end position="25"/>
    </location>
</feature>
<proteinExistence type="predicted"/>
<name>K8EM06_CARML</name>
<dbReference type="HOGENOM" id="CLU_300679_0_0_9"/>
<feature type="region of interest" description="Disordered" evidence="6">
    <location>
        <begin position="948"/>
        <end position="985"/>
    </location>
</feature>
<dbReference type="GO" id="GO:0008253">
    <property type="term" value="F:5'-nucleotidase activity"/>
    <property type="evidence" value="ECO:0007669"/>
    <property type="project" value="UniProtKB-EC"/>
</dbReference>
<dbReference type="InterPro" id="IPR006179">
    <property type="entry name" value="5_nucleotidase/apyrase"/>
</dbReference>
<dbReference type="GO" id="GO:0046872">
    <property type="term" value="F:metal ion binding"/>
    <property type="evidence" value="ECO:0007669"/>
    <property type="project" value="InterPro"/>
</dbReference>
<feature type="domain" description="5'-Nucleotidase C-terminal" evidence="10">
    <location>
        <begin position="446"/>
        <end position="610"/>
    </location>
</feature>
<feature type="compositionally biased region" description="Low complexity" evidence="6">
    <location>
        <begin position="961"/>
        <end position="971"/>
    </location>
</feature>
<evidence type="ECO:0000256" key="1">
    <source>
        <dbReference type="ARBA" id="ARBA00004168"/>
    </source>
</evidence>
<evidence type="ECO:0000256" key="6">
    <source>
        <dbReference type="SAM" id="MobiDB-lite"/>
    </source>
</evidence>
<dbReference type="GO" id="GO:0000166">
    <property type="term" value="F:nucleotide binding"/>
    <property type="evidence" value="ECO:0007669"/>
    <property type="project" value="InterPro"/>
</dbReference>
<dbReference type="InterPro" id="IPR006146">
    <property type="entry name" value="5'-Nucleotdase_CS"/>
</dbReference>
<protein>
    <submittedName>
        <fullName evidence="11">LPXTG-motif cell wall anchor domain protein</fullName>
        <ecNumber evidence="11">3.1.3.5</ecNumber>
    </submittedName>
</protein>
<keyword evidence="3" id="KW-0964">Secreted</keyword>
<keyword evidence="11" id="KW-0378">Hydrolase</keyword>
<evidence type="ECO:0000256" key="2">
    <source>
        <dbReference type="ARBA" id="ARBA00022512"/>
    </source>
</evidence>
<accession>K8EM06</accession>
<dbReference type="Gene3D" id="3.90.780.10">
    <property type="entry name" value="5'-Nucleotidase, C-terminal domain"/>
    <property type="match status" value="1"/>
</dbReference>
<dbReference type="NCBIfam" id="TIGR01167">
    <property type="entry name" value="LPXTG_anchor"/>
    <property type="match status" value="1"/>
</dbReference>
<dbReference type="FunFam" id="3.60.21.10:FF:000052">
    <property type="entry name" value="Endonuclease YhcR"/>
    <property type="match status" value="1"/>
</dbReference>
<keyword evidence="12" id="KW-1185">Reference proteome</keyword>
<dbReference type="KEGG" id="cml:BN424_3529"/>
<dbReference type="PRINTS" id="PR01607">
    <property type="entry name" value="APYRASEFAMLY"/>
</dbReference>